<protein>
    <recommendedName>
        <fullName evidence="12">chitin deacetylase</fullName>
        <ecNumber evidence="12">3.5.1.41</ecNumber>
    </recommendedName>
</protein>
<dbReference type="Proteomes" id="UP001498398">
    <property type="component" value="Unassembled WGS sequence"/>
</dbReference>
<dbReference type="Pfam" id="PF01522">
    <property type="entry name" value="Polysacc_deac_1"/>
    <property type="match status" value="1"/>
</dbReference>
<proteinExistence type="predicted"/>
<dbReference type="InterPro" id="IPR011330">
    <property type="entry name" value="Glyco_hydro/deAcase_b/a-brl"/>
</dbReference>
<dbReference type="Gene3D" id="3.20.20.370">
    <property type="entry name" value="Glycoside hydrolase/deacetylase"/>
    <property type="match status" value="1"/>
</dbReference>
<feature type="signal peptide" evidence="14">
    <location>
        <begin position="1"/>
        <end position="23"/>
    </location>
</feature>
<evidence type="ECO:0000259" key="15">
    <source>
        <dbReference type="PROSITE" id="PS51677"/>
    </source>
</evidence>
<comment type="catalytic activity">
    <reaction evidence="13">
        <text>[(1-&gt;4)-N-acetyl-beta-D-glucosaminyl](n) + n H2O = chitosan + n acetate</text>
        <dbReference type="Rhea" id="RHEA:10464"/>
        <dbReference type="Rhea" id="RHEA-COMP:9593"/>
        <dbReference type="Rhea" id="RHEA-COMP:9597"/>
        <dbReference type="ChEBI" id="CHEBI:15377"/>
        <dbReference type="ChEBI" id="CHEBI:17029"/>
        <dbReference type="ChEBI" id="CHEBI:30089"/>
        <dbReference type="ChEBI" id="CHEBI:57704"/>
        <dbReference type="EC" id="3.5.1.41"/>
    </reaction>
    <physiologicalReaction direction="left-to-right" evidence="13">
        <dbReference type="Rhea" id="RHEA:10465"/>
    </physiologicalReaction>
</comment>
<evidence type="ECO:0000256" key="2">
    <source>
        <dbReference type="ARBA" id="ARBA00004609"/>
    </source>
</evidence>
<accession>A0ABR1JGI8</accession>
<keyword evidence="9" id="KW-0449">Lipoprotein</keyword>
<name>A0ABR1JGI8_9AGAR</name>
<keyword evidence="5" id="KW-0146">Chitin degradation</keyword>
<evidence type="ECO:0000256" key="1">
    <source>
        <dbReference type="ARBA" id="ARBA00001941"/>
    </source>
</evidence>
<dbReference type="PANTHER" id="PTHR10587">
    <property type="entry name" value="GLYCOSYL TRANSFERASE-RELATED"/>
    <property type="match status" value="1"/>
</dbReference>
<evidence type="ECO:0000256" key="12">
    <source>
        <dbReference type="ARBA" id="ARBA00024056"/>
    </source>
</evidence>
<sequence>MRFSTSALISLYTSCLLVGVSRAQDRTTEQGEANIQDPAQECSPYFYAPVSAALSSFPPIWQPATIVAGDTVAMDKWKEIEGSIPGNISVKHGAIAISSQGTITGDFTPGYSPTDPDCWWTSSRCLNPKLPGLPPDIADVPEPNTLGYGFDDGPNCSHNAFYDYLASKNQTATMFFIGSNVLDWPLEAQRALTDGLSIHCIDFLDTDWMLGSDRS</sequence>
<feature type="domain" description="NodB homology" evidence="15">
    <location>
        <begin position="144"/>
        <end position="215"/>
    </location>
</feature>
<keyword evidence="3" id="KW-1003">Cell membrane</keyword>
<evidence type="ECO:0000256" key="7">
    <source>
        <dbReference type="ARBA" id="ARBA00023277"/>
    </source>
</evidence>
<evidence type="ECO:0000256" key="13">
    <source>
        <dbReference type="ARBA" id="ARBA00048494"/>
    </source>
</evidence>
<keyword evidence="17" id="KW-1185">Reference proteome</keyword>
<evidence type="ECO:0000256" key="14">
    <source>
        <dbReference type="SAM" id="SignalP"/>
    </source>
</evidence>
<evidence type="ECO:0000256" key="8">
    <source>
        <dbReference type="ARBA" id="ARBA00023285"/>
    </source>
</evidence>
<dbReference type="InterPro" id="IPR050248">
    <property type="entry name" value="Polysacc_deacetylase_ArnD"/>
</dbReference>
<comment type="caution">
    <text evidence="16">The sequence shown here is derived from an EMBL/GenBank/DDBJ whole genome shotgun (WGS) entry which is preliminary data.</text>
</comment>
<keyword evidence="11" id="KW-0624">Polysaccharide degradation</keyword>
<dbReference type="InterPro" id="IPR002509">
    <property type="entry name" value="NODB_dom"/>
</dbReference>
<evidence type="ECO:0000256" key="5">
    <source>
        <dbReference type="ARBA" id="ARBA00023024"/>
    </source>
</evidence>
<evidence type="ECO:0000256" key="3">
    <source>
        <dbReference type="ARBA" id="ARBA00022475"/>
    </source>
</evidence>
<evidence type="ECO:0000256" key="9">
    <source>
        <dbReference type="ARBA" id="ARBA00023288"/>
    </source>
</evidence>
<dbReference type="EC" id="3.5.1.41" evidence="12"/>
<comment type="cofactor">
    <cofactor evidence="1">
        <name>Co(2+)</name>
        <dbReference type="ChEBI" id="CHEBI:48828"/>
    </cofactor>
</comment>
<evidence type="ECO:0000256" key="10">
    <source>
        <dbReference type="ARBA" id="ARBA00023316"/>
    </source>
</evidence>
<comment type="subcellular location">
    <subcellularLocation>
        <location evidence="2">Cell membrane</location>
        <topology evidence="2">Lipid-anchor</topology>
        <topology evidence="2">GPI-anchor</topology>
    </subcellularLocation>
</comment>
<evidence type="ECO:0000313" key="17">
    <source>
        <dbReference type="Proteomes" id="UP001498398"/>
    </source>
</evidence>
<evidence type="ECO:0000256" key="11">
    <source>
        <dbReference type="ARBA" id="ARBA00023326"/>
    </source>
</evidence>
<dbReference type="SUPFAM" id="SSF88713">
    <property type="entry name" value="Glycoside hydrolase/deacetylase"/>
    <property type="match status" value="1"/>
</dbReference>
<dbReference type="PROSITE" id="PS51677">
    <property type="entry name" value="NODB"/>
    <property type="match status" value="1"/>
</dbReference>
<evidence type="ECO:0000256" key="4">
    <source>
        <dbReference type="ARBA" id="ARBA00022622"/>
    </source>
</evidence>
<keyword evidence="4" id="KW-0325">Glycoprotein</keyword>
<feature type="chain" id="PRO_5046466342" description="chitin deacetylase" evidence="14">
    <location>
        <begin position="24"/>
        <end position="215"/>
    </location>
</feature>
<evidence type="ECO:0000313" key="16">
    <source>
        <dbReference type="EMBL" id="KAK7461299.1"/>
    </source>
</evidence>
<gene>
    <name evidence="16" type="ORF">VKT23_008478</name>
</gene>
<reference evidence="16 17" key="1">
    <citation type="submission" date="2024-01" db="EMBL/GenBank/DDBJ databases">
        <title>A draft genome for the cacao thread blight pathogen Marasmiellus scandens.</title>
        <authorList>
            <person name="Baruah I.K."/>
            <person name="Leung J."/>
            <person name="Bukari Y."/>
            <person name="Amoako-Attah I."/>
            <person name="Meinhardt L.W."/>
            <person name="Bailey B.A."/>
            <person name="Cohen S.P."/>
        </authorList>
    </citation>
    <scope>NUCLEOTIDE SEQUENCE [LARGE SCALE GENOMIC DNA]</scope>
    <source>
        <strain evidence="16 17">GH-19</strain>
    </source>
</reference>
<keyword evidence="4" id="KW-0336">GPI-anchor</keyword>
<dbReference type="EMBL" id="JBANRG010000013">
    <property type="protein sequence ID" value="KAK7461299.1"/>
    <property type="molecule type" value="Genomic_DNA"/>
</dbReference>
<dbReference type="PANTHER" id="PTHR10587:SF98">
    <property type="entry name" value="CHITIN DEACETYLASE"/>
    <property type="match status" value="1"/>
</dbReference>
<keyword evidence="8" id="KW-0170">Cobalt</keyword>
<keyword evidence="10" id="KW-0961">Cell wall biogenesis/degradation</keyword>
<keyword evidence="14" id="KW-0732">Signal</keyword>
<organism evidence="16 17">
    <name type="scientific">Marasmiellus scandens</name>
    <dbReference type="NCBI Taxonomy" id="2682957"/>
    <lineage>
        <taxon>Eukaryota</taxon>
        <taxon>Fungi</taxon>
        <taxon>Dikarya</taxon>
        <taxon>Basidiomycota</taxon>
        <taxon>Agaricomycotina</taxon>
        <taxon>Agaricomycetes</taxon>
        <taxon>Agaricomycetidae</taxon>
        <taxon>Agaricales</taxon>
        <taxon>Marasmiineae</taxon>
        <taxon>Omphalotaceae</taxon>
        <taxon>Marasmiellus</taxon>
    </lineage>
</organism>
<evidence type="ECO:0000256" key="6">
    <source>
        <dbReference type="ARBA" id="ARBA00023136"/>
    </source>
</evidence>
<keyword evidence="6" id="KW-0472">Membrane</keyword>
<keyword evidence="7" id="KW-0119">Carbohydrate metabolism</keyword>